<dbReference type="PANTHER" id="PTHR14326:SF39">
    <property type="entry name" value="TPX2 (TARGETING PROTEIN FOR XKLP2) PROTEIN FAMILY"/>
    <property type="match status" value="1"/>
</dbReference>
<evidence type="ECO:0000313" key="8">
    <source>
        <dbReference type="EMBL" id="JAT59524.1"/>
    </source>
</evidence>
<comment type="similarity">
    <text evidence="2">Belongs to the TPX2 family.</text>
</comment>
<evidence type="ECO:0000256" key="3">
    <source>
        <dbReference type="ARBA" id="ARBA00022490"/>
    </source>
</evidence>
<sequence length="220" mass="25585">ERSSPSLHKCSPSPSPKLNTPSSPKLTKPCMSSLPTSTTKRATKAAQPQPFKLQTEQRGQIKEQALARRKQELAAEEERNRIRVAQGLPLTTDKPQVLSKPAVKEQTKPVNVKLHTEQRAARRAGYNELVENKLYSLEVLRRFEEKLQKVMEEEEVKILRREMIPKAQLMPFFDRPFLPQRSTRQLTIPREPSFLSRKCWTNNETYRFREHFSQNIKPVK</sequence>
<feature type="domain" description="TPX2 C-terminal" evidence="7">
    <location>
        <begin position="113"/>
        <end position="187"/>
    </location>
</feature>
<dbReference type="GO" id="GO:0030295">
    <property type="term" value="F:protein kinase activator activity"/>
    <property type="evidence" value="ECO:0007669"/>
    <property type="project" value="TreeGrafter"/>
</dbReference>
<evidence type="ECO:0000256" key="2">
    <source>
        <dbReference type="ARBA" id="ARBA00005885"/>
    </source>
</evidence>
<keyword evidence="4" id="KW-0493">Microtubule</keyword>
<reference evidence="8" key="1">
    <citation type="submission" date="2015-07" db="EMBL/GenBank/DDBJ databases">
        <title>Transcriptome Assembly of Anthurium amnicola.</title>
        <authorList>
            <person name="Suzuki J."/>
        </authorList>
    </citation>
    <scope>NUCLEOTIDE SEQUENCE</scope>
</reference>
<dbReference type="PANTHER" id="PTHR14326">
    <property type="entry name" value="TARGETING PROTEIN FOR XKLP2"/>
    <property type="match status" value="1"/>
</dbReference>
<evidence type="ECO:0000256" key="6">
    <source>
        <dbReference type="SAM" id="MobiDB-lite"/>
    </source>
</evidence>
<feature type="region of interest" description="Disordered" evidence="6">
    <location>
        <begin position="1"/>
        <end position="60"/>
    </location>
</feature>
<keyword evidence="3" id="KW-0963">Cytoplasm</keyword>
<dbReference type="GO" id="GO:0008017">
    <property type="term" value="F:microtubule binding"/>
    <property type="evidence" value="ECO:0007669"/>
    <property type="project" value="TreeGrafter"/>
</dbReference>
<evidence type="ECO:0000256" key="5">
    <source>
        <dbReference type="ARBA" id="ARBA00023212"/>
    </source>
</evidence>
<evidence type="ECO:0000256" key="1">
    <source>
        <dbReference type="ARBA" id="ARBA00004245"/>
    </source>
</evidence>
<dbReference type="EMBL" id="GDJX01008412">
    <property type="protein sequence ID" value="JAT59524.1"/>
    <property type="molecule type" value="Transcribed_RNA"/>
</dbReference>
<feature type="non-terminal residue" evidence="8">
    <location>
        <position position="1"/>
    </location>
</feature>
<organism evidence="8">
    <name type="scientific">Anthurium amnicola</name>
    <dbReference type="NCBI Taxonomy" id="1678845"/>
    <lineage>
        <taxon>Eukaryota</taxon>
        <taxon>Viridiplantae</taxon>
        <taxon>Streptophyta</taxon>
        <taxon>Embryophyta</taxon>
        <taxon>Tracheophyta</taxon>
        <taxon>Spermatophyta</taxon>
        <taxon>Magnoliopsida</taxon>
        <taxon>Liliopsida</taxon>
        <taxon>Araceae</taxon>
        <taxon>Pothoideae</taxon>
        <taxon>Potheae</taxon>
        <taxon>Anthurium</taxon>
    </lineage>
</organism>
<accession>A0A1D1YY10</accession>
<name>A0A1D1YY10_9ARAE</name>
<protein>
    <recommendedName>
        <fullName evidence="7">TPX2 C-terminal domain-containing protein</fullName>
    </recommendedName>
</protein>
<keyword evidence="5" id="KW-0206">Cytoskeleton</keyword>
<evidence type="ECO:0000259" key="7">
    <source>
        <dbReference type="Pfam" id="PF06886"/>
    </source>
</evidence>
<dbReference type="Pfam" id="PF06886">
    <property type="entry name" value="TPX2"/>
    <property type="match status" value="1"/>
</dbReference>
<feature type="compositionally biased region" description="Polar residues" evidence="6">
    <location>
        <begin position="16"/>
        <end position="25"/>
    </location>
</feature>
<dbReference type="GO" id="GO:0005819">
    <property type="term" value="C:spindle"/>
    <property type="evidence" value="ECO:0007669"/>
    <property type="project" value="InterPro"/>
</dbReference>
<gene>
    <name evidence="8" type="ORF">g.55966</name>
</gene>
<evidence type="ECO:0000256" key="4">
    <source>
        <dbReference type="ARBA" id="ARBA00022701"/>
    </source>
</evidence>
<dbReference type="InterPro" id="IPR009675">
    <property type="entry name" value="TPX2_fam"/>
</dbReference>
<dbReference type="AlphaFoldDB" id="A0A1D1YY10"/>
<proteinExistence type="inferred from homology"/>
<dbReference type="GO" id="GO:0090307">
    <property type="term" value="P:mitotic spindle assembly"/>
    <property type="evidence" value="ECO:0007669"/>
    <property type="project" value="TreeGrafter"/>
</dbReference>
<dbReference type="InterPro" id="IPR027329">
    <property type="entry name" value="TPX2_C"/>
</dbReference>
<dbReference type="GO" id="GO:0060236">
    <property type="term" value="P:regulation of mitotic spindle organization"/>
    <property type="evidence" value="ECO:0007669"/>
    <property type="project" value="InterPro"/>
</dbReference>
<dbReference type="GO" id="GO:0005880">
    <property type="term" value="C:nuclear microtubule"/>
    <property type="evidence" value="ECO:0007669"/>
    <property type="project" value="TreeGrafter"/>
</dbReference>
<comment type="subcellular location">
    <subcellularLocation>
        <location evidence="1">Cytoplasm</location>
        <location evidence="1">Cytoskeleton</location>
    </subcellularLocation>
</comment>